<comment type="subcellular location">
    <subcellularLocation>
        <location evidence="1">Secreted</location>
    </subcellularLocation>
</comment>
<dbReference type="GO" id="GO:0005576">
    <property type="term" value="C:extracellular region"/>
    <property type="evidence" value="ECO:0007669"/>
    <property type="project" value="UniProtKB-SubCell"/>
</dbReference>
<evidence type="ECO:0000256" key="1">
    <source>
        <dbReference type="ARBA" id="ARBA00004613"/>
    </source>
</evidence>
<organism evidence="6 7">
    <name type="scientific">Seriola lalandi dorsalis</name>
    <dbReference type="NCBI Taxonomy" id="1841481"/>
    <lineage>
        <taxon>Eukaryota</taxon>
        <taxon>Metazoa</taxon>
        <taxon>Chordata</taxon>
        <taxon>Craniata</taxon>
        <taxon>Vertebrata</taxon>
        <taxon>Euteleostomi</taxon>
        <taxon>Actinopterygii</taxon>
        <taxon>Neopterygii</taxon>
        <taxon>Teleostei</taxon>
        <taxon>Neoteleostei</taxon>
        <taxon>Acanthomorphata</taxon>
        <taxon>Carangaria</taxon>
        <taxon>Carangiformes</taxon>
        <taxon>Carangidae</taxon>
        <taxon>Seriola</taxon>
    </lineage>
</organism>
<evidence type="ECO:0000256" key="4">
    <source>
        <dbReference type="ARBA" id="ARBA00023157"/>
    </source>
</evidence>
<dbReference type="Pfam" id="PF05825">
    <property type="entry name" value="PSP94"/>
    <property type="match status" value="1"/>
</dbReference>
<comment type="similarity">
    <text evidence="2">Belongs to the beta-microseminoprotein family.</text>
</comment>
<reference evidence="6" key="1">
    <citation type="submission" date="2025-08" db="UniProtKB">
        <authorList>
            <consortium name="Ensembl"/>
        </authorList>
    </citation>
    <scope>IDENTIFICATION</scope>
</reference>
<keyword evidence="4" id="KW-1015">Disulfide bond</keyword>
<dbReference type="PANTHER" id="PTHR10500">
    <property type="entry name" value="BETA-MICROSEMINOPROTEIN"/>
    <property type="match status" value="1"/>
</dbReference>
<dbReference type="InterPro" id="IPR008735">
    <property type="entry name" value="PSP94"/>
</dbReference>
<evidence type="ECO:0008006" key="8">
    <source>
        <dbReference type="Google" id="ProtNLM"/>
    </source>
</evidence>
<dbReference type="AlphaFoldDB" id="A0A3B4X4H0"/>
<dbReference type="GeneTree" id="ENSGT00940000168891"/>
<keyword evidence="7" id="KW-1185">Reference proteome</keyword>
<protein>
    <recommendedName>
        <fullName evidence="8">Beta-microseminoprotein</fullName>
    </recommendedName>
</protein>
<reference evidence="6" key="2">
    <citation type="submission" date="2025-09" db="UniProtKB">
        <authorList>
            <consortium name="Ensembl"/>
        </authorList>
    </citation>
    <scope>IDENTIFICATION</scope>
</reference>
<proteinExistence type="inferred from homology"/>
<keyword evidence="3" id="KW-0964">Secreted</keyword>
<evidence type="ECO:0000313" key="6">
    <source>
        <dbReference type="Ensembl" id="ENSSLDP00000010587.1"/>
    </source>
</evidence>
<evidence type="ECO:0000256" key="3">
    <source>
        <dbReference type="ARBA" id="ARBA00022525"/>
    </source>
</evidence>
<evidence type="ECO:0000256" key="5">
    <source>
        <dbReference type="SAM" id="SignalP"/>
    </source>
</evidence>
<evidence type="ECO:0000313" key="7">
    <source>
        <dbReference type="Proteomes" id="UP000261360"/>
    </source>
</evidence>
<keyword evidence="5" id="KW-0732">Signal</keyword>
<feature type="chain" id="PRO_5017324139" description="Beta-microseminoprotein" evidence="5">
    <location>
        <begin position="20"/>
        <end position="161"/>
    </location>
</feature>
<evidence type="ECO:0000256" key="2">
    <source>
        <dbReference type="ARBA" id="ARBA00010352"/>
    </source>
</evidence>
<name>A0A3B4X4H0_SERLL</name>
<accession>A0A3B4X4H0</accession>
<dbReference type="Gene3D" id="2.60.40.1900">
    <property type="entry name" value="Beta-microseminoprotein (PSP94) domain"/>
    <property type="match status" value="1"/>
</dbReference>
<dbReference type="Ensembl" id="ENSSLDT00000010974.1">
    <property type="protein sequence ID" value="ENSSLDP00000010587.1"/>
    <property type="gene ID" value="ENSSLDG00000008460.1"/>
</dbReference>
<feature type="signal peptide" evidence="5">
    <location>
        <begin position="1"/>
        <end position="19"/>
    </location>
</feature>
<dbReference type="PANTHER" id="PTHR10500:SF7">
    <property type="entry name" value="BETA-MICROSEMINOPROTEIN"/>
    <property type="match status" value="1"/>
</dbReference>
<sequence length="161" mass="17932">MKFLALALLLCSLPSLSNGACSTWLPHSGKRKQKSKTTHTHTLAHTAIPCIITLSSLYKYQKQCSATLRLHGKILTSSFPPLDWTTHCQDPVDKTWHAIGSKWRNSQCRDCTCGGCCDAYSTPRQFPNDCVSVFDPEACEYRVHKRDDPTVECPIFGSVGK</sequence>
<dbReference type="Proteomes" id="UP000261360">
    <property type="component" value="Unplaced"/>
</dbReference>